<evidence type="ECO:0000256" key="1">
    <source>
        <dbReference type="ARBA" id="ARBA00004370"/>
    </source>
</evidence>
<organism evidence="4">
    <name type="scientific">Capitella teleta</name>
    <name type="common">Polychaete worm</name>
    <dbReference type="NCBI Taxonomy" id="283909"/>
    <lineage>
        <taxon>Eukaryota</taxon>
        <taxon>Metazoa</taxon>
        <taxon>Spiralia</taxon>
        <taxon>Lophotrochozoa</taxon>
        <taxon>Annelida</taxon>
        <taxon>Polychaeta</taxon>
        <taxon>Sedentaria</taxon>
        <taxon>Scolecida</taxon>
        <taxon>Capitellidae</taxon>
        <taxon>Capitella</taxon>
    </lineage>
</organism>
<keyword evidence="2" id="KW-0472">Membrane</keyword>
<name>R7T4Q8_CAPTE</name>
<dbReference type="Pfam" id="PF00169">
    <property type="entry name" value="PH"/>
    <property type="match status" value="1"/>
</dbReference>
<evidence type="ECO:0000313" key="5">
    <source>
        <dbReference type="EnsemblMetazoa" id="CapteP223114"/>
    </source>
</evidence>
<dbReference type="PROSITE" id="PS50003">
    <property type="entry name" value="PH_DOMAIN"/>
    <property type="match status" value="1"/>
</dbReference>
<dbReference type="InterPro" id="IPR001849">
    <property type="entry name" value="PH_domain"/>
</dbReference>
<dbReference type="GO" id="GO:0016020">
    <property type="term" value="C:membrane"/>
    <property type="evidence" value="ECO:0007669"/>
    <property type="project" value="UniProtKB-SubCell"/>
</dbReference>
<dbReference type="EMBL" id="AMQN01015555">
    <property type="status" value="NOT_ANNOTATED_CDS"/>
    <property type="molecule type" value="Genomic_DNA"/>
</dbReference>
<dbReference type="Gene3D" id="2.30.29.30">
    <property type="entry name" value="Pleckstrin-homology domain (PH domain)/Phosphotyrosine-binding domain (PTB)"/>
    <property type="match status" value="1"/>
</dbReference>
<reference evidence="5" key="3">
    <citation type="submission" date="2015-06" db="UniProtKB">
        <authorList>
            <consortium name="EnsemblMetazoa"/>
        </authorList>
    </citation>
    <scope>IDENTIFICATION</scope>
</reference>
<comment type="subcellular location">
    <subcellularLocation>
        <location evidence="1">Membrane</location>
    </subcellularLocation>
</comment>
<evidence type="ECO:0000259" key="3">
    <source>
        <dbReference type="PROSITE" id="PS50003"/>
    </source>
</evidence>
<proteinExistence type="predicted"/>
<dbReference type="Proteomes" id="UP000014760">
    <property type="component" value="Unassembled WGS sequence"/>
</dbReference>
<gene>
    <name evidence="4" type="ORF">CAPTEDRAFT_223114</name>
</gene>
<sequence length="194" mass="22054">MSFEIAKAGWLQRQSSILRRWKKNWVVLYQDGSLKYFESPDSHTAEDAERMTSCQQILTGTSVNVDNTPEGLGRTCLFSVRFKDSTWTFCAESPDDMRAWQVSLEQFKAIAHRPPNMNVAYPTQQVAYAYPGQQWYGSHPPQYVVQQGQPGQVTYVYADAPRYYRRGYDGTDVAMGAVAGAAIGSMMWGPLLWW</sequence>
<evidence type="ECO:0000313" key="6">
    <source>
        <dbReference type="Proteomes" id="UP000014760"/>
    </source>
</evidence>
<dbReference type="AlphaFoldDB" id="R7T4Q8"/>
<dbReference type="InterPro" id="IPR039680">
    <property type="entry name" value="PLEKHB1/2"/>
</dbReference>
<protein>
    <recommendedName>
        <fullName evidence="3">PH domain-containing protein</fullName>
    </recommendedName>
</protein>
<dbReference type="InterPro" id="IPR011993">
    <property type="entry name" value="PH-like_dom_sf"/>
</dbReference>
<dbReference type="HOGENOM" id="CLU_1162413_0_0_1"/>
<dbReference type="OMA" id="VGCINIR"/>
<dbReference type="OrthoDB" id="2157866at2759"/>
<dbReference type="GO" id="GO:0045595">
    <property type="term" value="P:regulation of cell differentiation"/>
    <property type="evidence" value="ECO:0007669"/>
    <property type="project" value="TreeGrafter"/>
</dbReference>
<dbReference type="EnsemblMetazoa" id="CapteT223114">
    <property type="protein sequence ID" value="CapteP223114"/>
    <property type="gene ID" value="CapteG223114"/>
</dbReference>
<dbReference type="EMBL" id="KB312009">
    <property type="protein sequence ID" value="ELT88062.1"/>
    <property type="molecule type" value="Genomic_DNA"/>
</dbReference>
<dbReference type="SUPFAM" id="SSF50729">
    <property type="entry name" value="PH domain-like"/>
    <property type="match status" value="1"/>
</dbReference>
<reference evidence="6" key="1">
    <citation type="submission" date="2012-12" db="EMBL/GenBank/DDBJ databases">
        <authorList>
            <person name="Hellsten U."/>
            <person name="Grimwood J."/>
            <person name="Chapman J.A."/>
            <person name="Shapiro H."/>
            <person name="Aerts A."/>
            <person name="Otillar R.P."/>
            <person name="Terry A.Y."/>
            <person name="Boore J.L."/>
            <person name="Simakov O."/>
            <person name="Marletaz F."/>
            <person name="Cho S.-J."/>
            <person name="Edsinger-Gonzales E."/>
            <person name="Havlak P."/>
            <person name="Kuo D.-H."/>
            <person name="Larsson T."/>
            <person name="Lv J."/>
            <person name="Arendt D."/>
            <person name="Savage R."/>
            <person name="Osoegawa K."/>
            <person name="de Jong P."/>
            <person name="Lindberg D.R."/>
            <person name="Seaver E.C."/>
            <person name="Weisblat D.A."/>
            <person name="Putnam N.H."/>
            <person name="Grigoriev I.V."/>
            <person name="Rokhsar D.S."/>
        </authorList>
    </citation>
    <scope>NUCLEOTIDE SEQUENCE</scope>
    <source>
        <strain evidence="6">I ESC-2004</strain>
    </source>
</reference>
<evidence type="ECO:0000256" key="2">
    <source>
        <dbReference type="ARBA" id="ARBA00023136"/>
    </source>
</evidence>
<keyword evidence="6" id="KW-1185">Reference proteome</keyword>
<reference evidence="4 6" key="2">
    <citation type="journal article" date="2013" name="Nature">
        <title>Insights into bilaterian evolution from three spiralian genomes.</title>
        <authorList>
            <person name="Simakov O."/>
            <person name="Marletaz F."/>
            <person name="Cho S.J."/>
            <person name="Edsinger-Gonzales E."/>
            <person name="Havlak P."/>
            <person name="Hellsten U."/>
            <person name="Kuo D.H."/>
            <person name="Larsson T."/>
            <person name="Lv J."/>
            <person name="Arendt D."/>
            <person name="Savage R."/>
            <person name="Osoegawa K."/>
            <person name="de Jong P."/>
            <person name="Grimwood J."/>
            <person name="Chapman J.A."/>
            <person name="Shapiro H."/>
            <person name="Aerts A."/>
            <person name="Otillar R.P."/>
            <person name="Terry A.Y."/>
            <person name="Boore J.L."/>
            <person name="Grigoriev I.V."/>
            <person name="Lindberg D.R."/>
            <person name="Seaver E.C."/>
            <person name="Weisblat D.A."/>
            <person name="Putnam N.H."/>
            <person name="Rokhsar D.S."/>
        </authorList>
    </citation>
    <scope>NUCLEOTIDE SEQUENCE</scope>
    <source>
        <strain evidence="4 6">I ESC-2004</strain>
    </source>
</reference>
<dbReference type="PANTHER" id="PTHR14309">
    <property type="entry name" value="EXPRESSED PROTEIN"/>
    <property type="match status" value="1"/>
</dbReference>
<feature type="domain" description="PH" evidence="3">
    <location>
        <begin position="4"/>
        <end position="109"/>
    </location>
</feature>
<dbReference type="FunFam" id="2.30.29.30:FF:000073">
    <property type="entry name" value="Pleckstrin homology domain-containing family B member 2"/>
    <property type="match status" value="1"/>
</dbReference>
<dbReference type="STRING" id="283909.R7T4Q8"/>
<dbReference type="SMART" id="SM00233">
    <property type="entry name" value="PH"/>
    <property type="match status" value="1"/>
</dbReference>
<dbReference type="PANTHER" id="PTHR14309:SF10">
    <property type="entry name" value="PH DOMAIN-CONTAINING PROTEIN"/>
    <property type="match status" value="1"/>
</dbReference>
<evidence type="ECO:0000313" key="4">
    <source>
        <dbReference type="EMBL" id="ELT88062.1"/>
    </source>
</evidence>
<accession>R7T4Q8</accession>